<sequence length="162" mass="17968">MRALKTSNATIPINAIIIIIYYAHPHHLITPNATKLPNLQRAQPYLSGWYPRKVAKVGTVWDGQQTFASHGTDTDRGSSGSFASAYSALSRSQLKDAERRIRATVDVSALLDQNHHFQPDSRGSYLGTLNLMRRSPPDLPAWYDRPHVALGGQTTIESFDVV</sequence>
<proteinExistence type="predicted"/>
<dbReference type="VEuPathDB" id="VectorBase:AMAM004592"/>
<dbReference type="AlphaFoldDB" id="A0A182SDH8"/>
<reference evidence="1" key="2">
    <citation type="submission" date="2020-05" db="UniProtKB">
        <authorList>
            <consortium name="EnsemblMetazoa"/>
        </authorList>
    </citation>
    <scope>IDENTIFICATION</scope>
    <source>
        <strain evidence="1">maculatus3</strain>
    </source>
</reference>
<dbReference type="Proteomes" id="UP000075901">
    <property type="component" value="Unassembled WGS sequence"/>
</dbReference>
<protein>
    <submittedName>
        <fullName evidence="1">Uncharacterized protein</fullName>
    </submittedName>
</protein>
<dbReference type="EnsemblMetazoa" id="AMAM004592-RA">
    <property type="protein sequence ID" value="AMAM004592-PA"/>
    <property type="gene ID" value="AMAM004592"/>
</dbReference>
<organism evidence="1 2">
    <name type="scientific">Anopheles maculatus</name>
    <dbReference type="NCBI Taxonomy" id="74869"/>
    <lineage>
        <taxon>Eukaryota</taxon>
        <taxon>Metazoa</taxon>
        <taxon>Ecdysozoa</taxon>
        <taxon>Arthropoda</taxon>
        <taxon>Hexapoda</taxon>
        <taxon>Insecta</taxon>
        <taxon>Pterygota</taxon>
        <taxon>Neoptera</taxon>
        <taxon>Endopterygota</taxon>
        <taxon>Diptera</taxon>
        <taxon>Nematocera</taxon>
        <taxon>Culicoidea</taxon>
        <taxon>Culicidae</taxon>
        <taxon>Anophelinae</taxon>
        <taxon>Anopheles</taxon>
        <taxon>Anopheles maculatus group</taxon>
    </lineage>
</organism>
<name>A0A182SDH8_9DIPT</name>
<evidence type="ECO:0000313" key="2">
    <source>
        <dbReference type="Proteomes" id="UP000075901"/>
    </source>
</evidence>
<keyword evidence="2" id="KW-1185">Reference proteome</keyword>
<reference evidence="2" key="1">
    <citation type="submission" date="2013-09" db="EMBL/GenBank/DDBJ databases">
        <title>The Genome Sequence of Anopheles maculatus species B.</title>
        <authorList>
            <consortium name="The Broad Institute Genomics Platform"/>
            <person name="Neafsey D.E."/>
            <person name="Besansky N."/>
            <person name="Howell P."/>
            <person name="Walton C."/>
            <person name="Young S.K."/>
            <person name="Zeng Q."/>
            <person name="Gargeya S."/>
            <person name="Fitzgerald M."/>
            <person name="Haas B."/>
            <person name="Abouelleil A."/>
            <person name="Allen A.W."/>
            <person name="Alvarado L."/>
            <person name="Arachchi H.M."/>
            <person name="Berlin A.M."/>
            <person name="Chapman S.B."/>
            <person name="Gainer-Dewar J."/>
            <person name="Goldberg J."/>
            <person name="Griggs A."/>
            <person name="Gujja S."/>
            <person name="Hansen M."/>
            <person name="Howarth C."/>
            <person name="Imamovic A."/>
            <person name="Ireland A."/>
            <person name="Larimer J."/>
            <person name="McCowan C."/>
            <person name="Murphy C."/>
            <person name="Pearson M."/>
            <person name="Poon T.W."/>
            <person name="Priest M."/>
            <person name="Roberts A."/>
            <person name="Saif S."/>
            <person name="Shea T."/>
            <person name="Sisk P."/>
            <person name="Sykes S."/>
            <person name="Wortman J."/>
            <person name="Nusbaum C."/>
            <person name="Birren B."/>
        </authorList>
    </citation>
    <scope>NUCLEOTIDE SEQUENCE [LARGE SCALE GENOMIC DNA]</scope>
    <source>
        <strain evidence="2">maculatus3</strain>
    </source>
</reference>
<evidence type="ECO:0000313" key="1">
    <source>
        <dbReference type="EnsemblMetazoa" id="AMAM004592-PA"/>
    </source>
</evidence>
<accession>A0A182SDH8</accession>